<protein>
    <submittedName>
        <fullName evidence="3">Uncharacterized protein</fullName>
    </submittedName>
</protein>
<dbReference type="EMBL" id="MUYT01000017">
    <property type="protein sequence ID" value="OOS19439.1"/>
    <property type="molecule type" value="Genomic_DNA"/>
</dbReference>
<dbReference type="OrthoDB" id="7156875at2"/>
<evidence type="ECO:0000313" key="4">
    <source>
        <dbReference type="Proteomes" id="UP000191094"/>
    </source>
</evidence>
<proteinExistence type="predicted"/>
<sequence length="1399" mass="154338">MKLKNPNGHLTPKMMRRGLCVAVSALLSSVSVEAAPSSTDISSSKIEPPKVHRNIGDLEIYQSAEGGKVTIMMMLDTSGSMSGELMTDGSACELENTHYTLITRQSNTIPQYTRYLCHTHTTAGKRYQFYAKKQGNWWSGYYTTYHRCLDDHCNSISSQSYDVKNRLSQYSVENRGSDKLYYTPLKPHYRDEQIPDRMTRLKDAIFTLLDKDSAGNYLLDSHKVAIGIGQFSSQSDENNQFNYTDGQTGKILVPAASLSEEQRKKIKEEVAKLRAEHRTPTANAYAEAGAYMMGTTTWVGYTNIYGYTVPPQSGFEKSHKSTKSNGKYISPLKNANSCDGQGIYFLTDGEPNGADPYEIMNKALEGNGHKIPNYPKDINSFTYGSISPGNETLPFGSSNGNAMPSVGAFAKALRDVDKNPSRKSIRTAVVGFGSVFDVNKYNGIILKDLQSPKLDPKTSLPIQSNGKYEYHQDKKSDYINCNLISNVDAKNACNWGAKSHPSLPKDVGGYGEGGFYSAQSTDDIIKSVRTFLSDLNNEIAASPSGILTVPKDPYKTIGELPYAFMPLVEARVGGGNGHSNIWPGNVKKYKLYDGTLQGQNGDNIFTNVAGSLNADAADLWTSSSSANGARHDSVRVGGLYGNLKTPNHPNNTDNIRTLYLEDLTAQGQQTTTFRKITVDWFSGKVTGLDELIDTTTYTPKNKLILLQFLGFERAAYTKNGREQYTKYLSDMYDIPNIKMSDLVLKKAASPNKVLGATIHSKPISISYGANLDDHGRIKDTERDDYVFFGSMDGTLHLVNAKNHSGGNNIDGGGTENVVILPRIMMQQQPEALIPESTYIDRLAGTPKFGIDGHWAVKNKYSYNYSEKKVKSDGKVLAYGGMRLGGEGLLALDITNKNEPKKGFSNQNSALIDKTTPGFERIGHIWNQPTLARIKTSQTDTKGTDVIVFGGGYDMCYEYDNFQVGVSGIGQSVGRHQANQNQQCNNKSIAQGNAIYIVNADTGQLLWSASNQSNTKKTPSKTHSDLKHSIVGGVAALDRNSDGIADHLYFGDLGGQLFRVDFKDGNITSSSITKLLKNEYTGNTIKYTRRFYEMPVVSIHKNPHNNQLFAMVNIISGDRSSPLSKMRADNQYADRVYGIIDTDVTRVDLFTKSATNGNQSMSMIKELGDNDLIDFSKENKNNGNYSQQAKKKIIEQMQKQVKKGWYYPLTRFDGWANVRYGKGFGKSDILANKLYTSVYNPDMNYSAVNSCNARIVGGTERQIYCLPYGVCLENESRNGTAGFIRAGQGIQELSFGSFTSKDNITRRTLINTLSLTEQLKENNRVNFGSDNSKKLIRPNQGAPHQDTPNSHIGLLASNFGDAGGQSQSQNTQLASQLSGDGTGSIDLVSERYILQPRQWY</sequence>
<accession>A0A1T0CAX4</accession>
<gene>
    <name evidence="3" type="ORF">B0682_08945</name>
</gene>
<keyword evidence="4" id="KW-1185">Reference proteome</keyword>
<reference evidence="3 4" key="1">
    <citation type="submission" date="2017-02" db="EMBL/GenBank/DDBJ databases">
        <title>Draft genome sequence of Moraxella lincolnii CCUG 9405T type strain.</title>
        <authorList>
            <person name="Salva-Serra F."/>
            <person name="Engstrom-Jakobsson H."/>
            <person name="Thorell K."/>
            <person name="Jaen-Luchoro D."/>
            <person name="Gonzales-Siles L."/>
            <person name="Karlsson R."/>
            <person name="Yazdan S."/>
            <person name="Boulund F."/>
            <person name="Johnning A."/>
            <person name="Engstrand L."/>
            <person name="Kristiansson E."/>
            <person name="Moore E."/>
        </authorList>
    </citation>
    <scope>NUCLEOTIDE SEQUENCE [LARGE SCALE GENOMIC DNA]</scope>
    <source>
        <strain evidence="3 4">CCUG 9405</strain>
    </source>
</reference>
<evidence type="ECO:0000256" key="2">
    <source>
        <dbReference type="SAM" id="SignalP"/>
    </source>
</evidence>
<feature type="compositionally biased region" description="Polar residues" evidence="1">
    <location>
        <begin position="1363"/>
        <end position="1378"/>
    </location>
</feature>
<dbReference type="SUPFAM" id="SSF50998">
    <property type="entry name" value="Quinoprotein alcohol dehydrogenase-like"/>
    <property type="match status" value="1"/>
</dbReference>
<evidence type="ECO:0000256" key="1">
    <source>
        <dbReference type="SAM" id="MobiDB-lite"/>
    </source>
</evidence>
<dbReference type="Proteomes" id="UP000191094">
    <property type="component" value="Unassembled WGS sequence"/>
</dbReference>
<feature type="signal peptide" evidence="2">
    <location>
        <begin position="1"/>
        <end position="34"/>
    </location>
</feature>
<feature type="non-terminal residue" evidence="3">
    <location>
        <position position="1399"/>
    </location>
</feature>
<dbReference type="STRING" id="90241.B0682_08945"/>
<dbReference type="Gene3D" id="3.40.50.410">
    <property type="entry name" value="von Willebrand factor, type A domain"/>
    <property type="match status" value="1"/>
</dbReference>
<comment type="caution">
    <text evidence="3">The sequence shown here is derived from an EMBL/GenBank/DDBJ whole genome shotgun (WGS) entry which is preliminary data.</text>
</comment>
<feature type="region of interest" description="Disordered" evidence="1">
    <location>
        <begin position="1325"/>
        <end position="1379"/>
    </location>
</feature>
<feature type="chain" id="PRO_5012504277" evidence="2">
    <location>
        <begin position="35"/>
        <end position="1399"/>
    </location>
</feature>
<name>A0A1T0CAX4_9GAMM</name>
<dbReference type="InterPro" id="IPR036465">
    <property type="entry name" value="vWFA_dom_sf"/>
</dbReference>
<keyword evidence="2" id="KW-0732">Signal</keyword>
<dbReference type="RefSeq" id="WP_078308377.1">
    <property type="nucleotide sequence ID" value="NZ_MUYT01000017.1"/>
</dbReference>
<evidence type="ECO:0000313" key="3">
    <source>
        <dbReference type="EMBL" id="OOS19439.1"/>
    </source>
</evidence>
<organism evidence="3 4">
    <name type="scientific">Lwoffella lincolnii</name>
    <dbReference type="NCBI Taxonomy" id="90241"/>
    <lineage>
        <taxon>Bacteria</taxon>
        <taxon>Pseudomonadati</taxon>
        <taxon>Pseudomonadota</taxon>
        <taxon>Gammaproteobacteria</taxon>
        <taxon>Moraxellales</taxon>
        <taxon>Moraxellaceae</taxon>
        <taxon>Lwoffella</taxon>
    </lineage>
</organism>
<dbReference type="InterPro" id="IPR011047">
    <property type="entry name" value="Quinoprotein_ADH-like_sf"/>
</dbReference>